<dbReference type="RefSeq" id="WP_254182802.1">
    <property type="nucleotide sequence ID" value="NZ_JANARS010000008.1"/>
</dbReference>
<gene>
    <name evidence="3" type="ORF">NCI01_17655</name>
</gene>
<feature type="transmembrane region" description="Helical" evidence="2">
    <location>
        <begin position="23"/>
        <end position="44"/>
    </location>
</feature>
<feature type="region of interest" description="Disordered" evidence="1">
    <location>
        <begin position="188"/>
        <end position="231"/>
    </location>
</feature>
<name>A0ABT1L0T6_9ACTN</name>
<comment type="caution">
    <text evidence="3">The sequence shown here is derived from an EMBL/GenBank/DDBJ whole genome shotgun (WGS) entry which is preliminary data.</text>
</comment>
<evidence type="ECO:0000256" key="2">
    <source>
        <dbReference type="SAM" id="Phobius"/>
    </source>
</evidence>
<keyword evidence="4" id="KW-1185">Reference proteome</keyword>
<evidence type="ECO:0000313" key="4">
    <source>
        <dbReference type="Proteomes" id="UP001204524"/>
    </source>
</evidence>
<proteinExistence type="predicted"/>
<accession>A0ABT1L0T6</accession>
<feature type="compositionally biased region" description="Basic and acidic residues" evidence="1">
    <location>
        <begin position="221"/>
        <end position="231"/>
    </location>
</feature>
<feature type="transmembrane region" description="Helical" evidence="2">
    <location>
        <begin position="74"/>
        <end position="92"/>
    </location>
</feature>
<keyword evidence="2" id="KW-0472">Membrane</keyword>
<dbReference type="Proteomes" id="UP001204524">
    <property type="component" value="Unassembled WGS sequence"/>
</dbReference>
<keyword evidence="2" id="KW-0812">Transmembrane</keyword>
<evidence type="ECO:0000313" key="3">
    <source>
        <dbReference type="EMBL" id="MCP3423633.1"/>
    </source>
</evidence>
<dbReference type="EMBL" id="JANARS010000008">
    <property type="protein sequence ID" value="MCP3423633.1"/>
    <property type="molecule type" value="Genomic_DNA"/>
</dbReference>
<protein>
    <recommendedName>
        <fullName evidence="5">Histidine kinase</fullName>
    </recommendedName>
</protein>
<reference evidence="3 4" key="1">
    <citation type="submission" date="2022-06" db="EMBL/GenBank/DDBJ databases">
        <authorList>
            <person name="So Y."/>
        </authorList>
    </citation>
    <scope>NUCLEOTIDE SEQUENCE [LARGE SCALE GENOMIC DNA]</scope>
    <source>
        <strain evidence="3 4">STR3</strain>
    </source>
</reference>
<sequence>MSTAARLVHLGTRPRNQWFSQRPCLAVGVIAALFVAVLALRLLAGDAADAYSMLYALPVALAATAFGQRGGVTAGLVAVSLIVAWVVVRDVSLGLTGWGSRALPILLLGFLVGRATDRARQGETERRRLEQTALLHREAIEINDSLIQGMTAAKWSLESGQPEAGLGTLTATLHEAHRIVSELIRRANMGGSTHPTPAPGIPSAPTSPARATHRSNPQPLRGERGSERPDL</sequence>
<evidence type="ECO:0008006" key="5">
    <source>
        <dbReference type="Google" id="ProtNLM"/>
    </source>
</evidence>
<keyword evidence="2" id="KW-1133">Transmembrane helix</keyword>
<evidence type="ECO:0000256" key="1">
    <source>
        <dbReference type="SAM" id="MobiDB-lite"/>
    </source>
</evidence>
<organism evidence="3 4">
    <name type="scientific">Nocardioides pinisoli</name>
    <dbReference type="NCBI Taxonomy" id="2950279"/>
    <lineage>
        <taxon>Bacteria</taxon>
        <taxon>Bacillati</taxon>
        <taxon>Actinomycetota</taxon>
        <taxon>Actinomycetes</taxon>
        <taxon>Propionibacteriales</taxon>
        <taxon>Nocardioidaceae</taxon>
        <taxon>Nocardioides</taxon>
    </lineage>
</organism>